<dbReference type="EMBL" id="BONY01000007">
    <property type="protein sequence ID" value="GIH03344.1"/>
    <property type="molecule type" value="Genomic_DNA"/>
</dbReference>
<comment type="caution">
    <text evidence="1">The sequence shown here is derived from an EMBL/GenBank/DDBJ whole genome shotgun (WGS) entry which is preliminary data.</text>
</comment>
<dbReference type="AlphaFoldDB" id="A0A8J3Q405"/>
<accession>A0A8J3Q405</accession>
<dbReference type="GO" id="GO:0019748">
    <property type="term" value="P:secondary metabolic process"/>
    <property type="evidence" value="ECO:0007669"/>
    <property type="project" value="InterPro"/>
</dbReference>
<sequence length="305" mass="33590">MSIEVPPKLAGYHQKFYGEKGKEWIANLPDLAATYLDRWELSIDGALMHGVVGLVVPVRCADGTPAALKLQPLDPEHLGEGTALRTWAGQGTVLLLNEFEEAGSSILLLERLAGDRMLTAEPDIDRAVQIIAELLARLHTHTAPAEIRPLNYVVDRMLDYAPEAAAKLRPEEGELLRSWASQVGELAGQAGDRLLHWDLHYENVLAGQREPWLAIDPKPLAGDPGFDLMPALHNRWEEVLATGDVARAVLRRFDIMTEVLGLDRQRAVGYTIARVLQNSLWTVEDGDENLEQVQVAIAQALTGKG</sequence>
<dbReference type="GO" id="GO:0016773">
    <property type="term" value="F:phosphotransferase activity, alcohol group as acceptor"/>
    <property type="evidence" value="ECO:0007669"/>
    <property type="project" value="InterPro"/>
</dbReference>
<name>A0A8J3Q405_9ACTN</name>
<dbReference type="RefSeq" id="WP_239123486.1">
    <property type="nucleotide sequence ID" value="NZ_BONY01000007.1"/>
</dbReference>
<dbReference type="Pfam" id="PF04655">
    <property type="entry name" value="APH_6_hur"/>
    <property type="match status" value="1"/>
</dbReference>
<dbReference type="InterPro" id="IPR011009">
    <property type="entry name" value="Kinase-like_dom_sf"/>
</dbReference>
<dbReference type="Proteomes" id="UP000612899">
    <property type="component" value="Unassembled WGS sequence"/>
</dbReference>
<evidence type="ECO:0000313" key="2">
    <source>
        <dbReference type="Proteomes" id="UP000612899"/>
    </source>
</evidence>
<keyword evidence="2" id="KW-1185">Reference proteome</keyword>
<protein>
    <submittedName>
        <fullName evidence="1">Hydroxyurea phosphotransferase</fullName>
    </submittedName>
</protein>
<dbReference type="SUPFAM" id="SSF56112">
    <property type="entry name" value="Protein kinase-like (PK-like)"/>
    <property type="match status" value="1"/>
</dbReference>
<dbReference type="InterPro" id="IPR006748">
    <property type="entry name" value="NH2Glyco/OHUrea_AB-resist_kin"/>
</dbReference>
<reference evidence="1" key="1">
    <citation type="submission" date="2021-01" db="EMBL/GenBank/DDBJ databases">
        <title>Whole genome shotgun sequence of Rhizocola hellebori NBRC 109834.</title>
        <authorList>
            <person name="Komaki H."/>
            <person name="Tamura T."/>
        </authorList>
    </citation>
    <scope>NUCLEOTIDE SEQUENCE</scope>
    <source>
        <strain evidence="1">NBRC 109834</strain>
    </source>
</reference>
<proteinExistence type="predicted"/>
<gene>
    <name evidence="1" type="ORF">Rhe02_14110</name>
</gene>
<evidence type="ECO:0000313" key="1">
    <source>
        <dbReference type="EMBL" id="GIH03344.1"/>
    </source>
</evidence>
<organism evidence="1 2">
    <name type="scientific">Rhizocola hellebori</name>
    <dbReference type="NCBI Taxonomy" id="1392758"/>
    <lineage>
        <taxon>Bacteria</taxon>
        <taxon>Bacillati</taxon>
        <taxon>Actinomycetota</taxon>
        <taxon>Actinomycetes</taxon>
        <taxon>Micromonosporales</taxon>
        <taxon>Micromonosporaceae</taxon>
        <taxon>Rhizocola</taxon>
    </lineage>
</organism>